<feature type="binding site" evidence="6">
    <location>
        <position position="149"/>
    </location>
    <ligand>
        <name>Fe cation</name>
        <dbReference type="ChEBI" id="CHEBI:24875"/>
    </ligand>
</feature>
<dbReference type="AlphaFoldDB" id="A0A1U7HR13"/>
<dbReference type="PANTHER" id="PTHR10458:SF22">
    <property type="entry name" value="PEPTIDE DEFORMYLASE"/>
    <property type="match status" value="1"/>
</dbReference>
<dbReference type="InterPro" id="IPR023635">
    <property type="entry name" value="Peptide_deformylase"/>
</dbReference>
<feature type="binding site" evidence="6">
    <location>
        <position position="107"/>
    </location>
    <ligand>
        <name>Fe cation</name>
        <dbReference type="ChEBI" id="CHEBI:24875"/>
    </ligand>
</feature>
<keyword evidence="8" id="KW-1185">Reference proteome</keyword>
<dbReference type="PRINTS" id="PR01576">
    <property type="entry name" value="PDEFORMYLASE"/>
</dbReference>
<dbReference type="Pfam" id="PF01327">
    <property type="entry name" value="Pep_deformylase"/>
    <property type="match status" value="1"/>
</dbReference>
<feature type="active site" evidence="6">
    <location>
        <position position="150"/>
    </location>
</feature>
<dbReference type="RefSeq" id="WP_073598114.1">
    <property type="nucleotide sequence ID" value="NZ_MRCB01000002.1"/>
</dbReference>
<comment type="function">
    <text evidence="6">Removes the formyl group from the N-terminal Met of newly synthesized proteins. Requires at least a dipeptide for an efficient rate of reaction. N-terminal L-methionine is a prerequisite for activity but the enzyme has broad specificity at other positions.</text>
</comment>
<comment type="similarity">
    <text evidence="1 6">Belongs to the polypeptide deformylase family.</text>
</comment>
<dbReference type="NCBIfam" id="TIGR00079">
    <property type="entry name" value="pept_deformyl"/>
    <property type="match status" value="1"/>
</dbReference>
<name>A0A1U7HR13_9CYAN</name>
<dbReference type="HAMAP" id="MF_00163">
    <property type="entry name" value="Pep_deformylase"/>
    <property type="match status" value="1"/>
</dbReference>
<accession>A0A1U7HR13</accession>
<dbReference type="PANTHER" id="PTHR10458">
    <property type="entry name" value="PEPTIDE DEFORMYLASE"/>
    <property type="match status" value="1"/>
</dbReference>
<gene>
    <name evidence="6" type="primary">def</name>
    <name evidence="7" type="ORF">NIES593_02655</name>
</gene>
<dbReference type="Gene3D" id="3.90.45.10">
    <property type="entry name" value="Peptide deformylase"/>
    <property type="match status" value="1"/>
</dbReference>
<comment type="catalytic activity">
    <reaction evidence="6">
        <text>N-terminal N-formyl-L-methionyl-[peptide] + H2O = N-terminal L-methionyl-[peptide] + formate</text>
        <dbReference type="Rhea" id="RHEA:24420"/>
        <dbReference type="Rhea" id="RHEA-COMP:10639"/>
        <dbReference type="Rhea" id="RHEA-COMP:10640"/>
        <dbReference type="ChEBI" id="CHEBI:15377"/>
        <dbReference type="ChEBI" id="CHEBI:15740"/>
        <dbReference type="ChEBI" id="CHEBI:49298"/>
        <dbReference type="ChEBI" id="CHEBI:64731"/>
        <dbReference type="EC" id="3.5.1.88"/>
    </reaction>
</comment>
<feature type="binding site" evidence="6">
    <location>
        <position position="153"/>
    </location>
    <ligand>
        <name>Fe cation</name>
        <dbReference type="ChEBI" id="CHEBI:24875"/>
    </ligand>
</feature>
<evidence type="ECO:0000256" key="3">
    <source>
        <dbReference type="ARBA" id="ARBA00022801"/>
    </source>
</evidence>
<keyword evidence="5 6" id="KW-0408">Iron</keyword>
<sequence>MTSGIAVEKKKLEKPPLKIHYLGDRVLRQPAKRIAKVDDSVRQLAKEMLQTMYSSNGVGLAAPQVGIHKQLIVIDCEPDNPANPPLVLINPQITSYGSELCDFEEGCLSIPGVYMDVTRPETVEVSFKDEQGRPRKLKASGFLARVIQHEMDHLEGVLFVDRVENSLALTEELKKKGFSLGAVKSISH</sequence>
<dbReference type="Proteomes" id="UP000186868">
    <property type="component" value="Unassembled WGS sequence"/>
</dbReference>
<dbReference type="SUPFAM" id="SSF56420">
    <property type="entry name" value="Peptide deformylase"/>
    <property type="match status" value="1"/>
</dbReference>
<reference evidence="7 8" key="1">
    <citation type="submission" date="2016-11" db="EMBL/GenBank/DDBJ databases">
        <title>Draft Genome Sequences of Nine Cyanobacterial Strains from Diverse Habitats.</title>
        <authorList>
            <person name="Zhu T."/>
            <person name="Hou S."/>
            <person name="Lu X."/>
            <person name="Hess W.R."/>
        </authorList>
    </citation>
    <scope>NUCLEOTIDE SEQUENCE [LARGE SCALE GENOMIC DNA]</scope>
    <source>
        <strain evidence="7 8">NIES-593</strain>
    </source>
</reference>
<dbReference type="FunFam" id="3.90.45.10:FF:000005">
    <property type="entry name" value="Peptide deformylase"/>
    <property type="match status" value="1"/>
</dbReference>
<dbReference type="InterPro" id="IPR036821">
    <property type="entry name" value="Peptide_deformylase_sf"/>
</dbReference>
<organism evidence="7 8">
    <name type="scientific">Hydrococcus rivularis NIES-593</name>
    <dbReference type="NCBI Taxonomy" id="1921803"/>
    <lineage>
        <taxon>Bacteria</taxon>
        <taxon>Bacillati</taxon>
        <taxon>Cyanobacteriota</taxon>
        <taxon>Cyanophyceae</taxon>
        <taxon>Pleurocapsales</taxon>
        <taxon>Hydrococcaceae</taxon>
        <taxon>Hydrococcus</taxon>
    </lineage>
</organism>
<keyword evidence="2 6" id="KW-0479">Metal-binding</keyword>
<evidence type="ECO:0000256" key="4">
    <source>
        <dbReference type="ARBA" id="ARBA00022917"/>
    </source>
</evidence>
<dbReference type="NCBIfam" id="NF001159">
    <property type="entry name" value="PRK00150.1-3"/>
    <property type="match status" value="1"/>
</dbReference>
<evidence type="ECO:0000256" key="2">
    <source>
        <dbReference type="ARBA" id="ARBA00022723"/>
    </source>
</evidence>
<dbReference type="EC" id="3.5.1.88" evidence="6"/>
<evidence type="ECO:0000313" key="7">
    <source>
        <dbReference type="EMBL" id="OKH25999.1"/>
    </source>
</evidence>
<dbReference type="STRING" id="1921803.NIES593_02655"/>
<proteinExistence type="inferred from homology"/>
<evidence type="ECO:0000256" key="6">
    <source>
        <dbReference type="HAMAP-Rule" id="MF_00163"/>
    </source>
</evidence>
<evidence type="ECO:0000256" key="1">
    <source>
        <dbReference type="ARBA" id="ARBA00010759"/>
    </source>
</evidence>
<protein>
    <recommendedName>
        <fullName evidence="6">Peptide deformylase</fullName>
        <shortName evidence="6">PDF</shortName>
        <ecNumber evidence="6">3.5.1.88</ecNumber>
    </recommendedName>
    <alternativeName>
        <fullName evidence="6">Polypeptide deformylase</fullName>
    </alternativeName>
</protein>
<keyword evidence="4 6" id="KW-0648">Protein biosynthesis</keyword>
<dbReference type="GO" id="GO:0006412">
    <property type="term" value="P:translation"/>
    <property type="evidence" value="ECO:0007669"/>
    <property type="project" value="UniProtKB-UniRule"/>
</dbReference>
<evidence type="ECO:0000256" key="5">
    <source>
        <dbReference type="ARBA" id="ARBA00023004"/>
    </source>
</evidence>
<keyword evidence="3 6" id="KW-0378">Hydrolase</keyword>
<dbReference type="CDD" id="cd00487">
    <property type="entry name" value="Pep_deformylase"/>
    <property type="match status" value="1"/>
</dbReference>
<comment type="cofactor">
    <cofactor evidence="6">
        <name>Fe(2+)</name>
        <dbReference type="ChEBI" id="CHEBI:29033"/>
    </cofactor>
    <text evidence="6">Binds 1 Fe(2+) ion.</text>
</comment>
<dbReference type="GO" id="GO:0042586">
    <property type="term" value="F:peptide deformylase activity"/>
    <property type="evidence" value="ECO:0007669"/>
    <property type="project" value="UniProtKB-UniRule"/>
</dbReference>
<dbReference type="EMBL" id="MRCB01000002">
    <property type="protein sequence ID" value="OKH25999.1"/>
    <property type="molecule type" value="Genomic_DNA"/>
</dbReference>
<evidence type="ECO:0000313" key="8">
    <source>
        <dbReference type="Proteomes" id="UP000186868"/>
    </source>
</evidence>
<dbReference type="GO" id="GO:0046872">
    <property type="term" value="F:metal ion binding"/>
    <property type="evidence" value="ECO:0007669"/>
    <property type="project" value="UniProtKB-KW"/>
</dbReference>
<dbReference type="OrthoDB" id="9784988at2"/>
<dbReference type="PIRSF" id="PIRSF004749">
    <property type="entry name" value="Pep_def"/>
    <property type="match status" value="1"/>
</dbReference>
<comment type="caution">
    <text evidence="7">The sequence shown here is derived from an EMBL/GenBank/DDBJ whole genome shotgun (WGS) entry which is preliminary data.</text>
</comment>